<dbReference type="EMBL" id="FN648483">
    <property type="protein sequence ID" value="CBJ31969.1"/>
    <property type="molecule type" value="Genomic_DNA"/>
</dbReference>
<dbReference type="Proteomes" id="UP000002630">
    <property type="component" value="Linkage Group LG02"/>
</dbReference>
<keyword evidence="1" id="KW-1133">Transmembrane helix</keyword>
<keyword evidence="3" id="KW-1185">Reference proteome</keyword>
<keyword evidence="1" id="KW-0472">Membrane</keyword>
<dbReference type="AlphaFoldDB" id="D7FVP8"/>
<sequence length="60" mass="6628">MFLADADADAVGVAAVLWLIVSRLARLKRTRGKKERGREGGRFADRCKIFTADVGTVYTK</sequence>
<evidence type="ECO:0000256" key="1">
    <source>
        <dbReference type="SAM" id="Phobius"/>
    </source>
</evidence>
<accession>D7FVP8</accession>
<organism evidence="2 3">
    <name type="scientific">Ectocarpus siliculosus</name>
    <name type="common">Brown alga</name>
    <name type="synonym">Conferva siliculosa</name>
    <dbReference type="NCBI Taxonomy" id="2880"/>
    <lineage>
        <taxon>Eukaryota</taxon>
        <taxon>Sar</taxon>
        <taxon>Stramenopiles</taxon>
        <taxon>Ochrophyta</taxon>
        <taxon>PX clade</taxon>
        <taxon>Phaeophyceae</taxon>
        <taxon>Ectocarpales</taxon>
        <taxon>Ectocarpaceae</taxon>
        <taxon>Ectocarpus</taxon>
    </lineage>
</organism>
<gene>
    <name evidence="2" type="ORF">Esi_0297_0035</name>
</gene>
<proteinExistence type="predicted"/>
<name>D7FVP8_ECTSI</name>
<keyword evidence="1" id="KW-0812">Transmembrane</keyword>
<evidence type="ECO:0000313" key="3">
    <source>
        <dbReference type="Proteomes" id="UP000002630"/>
    </source>
</evidence>
<protein>
    <submittedName>
        <fullName evidence="2">Uncharacterized protein</fullName>
    </submittedName>
</protein>
<feature type="transmembrane region" description="Helical" evidence="1">
    <location>
        <begin position="6"/>
        <end position="25"/>
    </location>
</feature>
<reference evidence="2 3" key="1">
    <citation type="journal article" date="2010" name="Nature">
        <title>The Ectocarpus genome and the independent evolution of multicellularity in brown algae.</title>
        <authorList>
            <person name="Cock J.M."/>
            <person name="Sterck L."/>
            <person name="Rouze P."/>
            <person name="Scornet D."/>
            <person name="Allen A.E."/>
            <person name="Amoutzias G."/>
            <person name="Anthouard V."/>
            <person name="Artiguenave F."/>
            <person name="Aury J.M."/>
            <person name="Badger J.H."/>
            <person name="Beszteri B."/>
            <person name="Billiau K."/>
            <person name="Bonnet E."/>
            <person name="Bothwell J.H."/>
            <person name="Bowler C."/>
            <person name="Boyen C."/>
            <person name="Brownlee C."/>
            <person name="Carrano C.J."/>
            <person name="Charrier B."/>
            <person name="Cho G.Y."/>
            <person name="Coelho S.M."/>
            <person name="Collen J."/>
            <person name="Corre E."/>
            <person name="Da Silva C."/>
            <person name="Delage L."/>
            <person name="Delaroque N."/>
            <person name="Dittami S.M."/>
            <person name="Doulbeau S."/>
            <person name="Elias M."/>
            <person name="Farnham G."/>
            <person name="Gachon C.M."/>
            <person name="Gschloessl B."/>
            <person name="Heesch S."/>
            <person name="Jabbari K."/>
            <person name="Jubin C."/>
            <person name="Kawai H."/>
            <person name="Kimura K."/>
            <person name="Kloareg B."/>
            <person name="Kupper F.C."/>
            <person name="Lang D."/>
            <person name="Le Bail A."/>
            <person name="Leblanc C."/>
            <person name="Lerouge P."/>
            <person name="Lohr M."/>
            <person name="Lopez P.J."/>
            <person name="Martens C."/>
            <person name="Maumus F."/>
            <person name="Michel G."/>
            <person name="Miranda-Saavedra D."/>
            <person name="Morales J."/>
            <person name="Moreau H."/>
            <person name="Motomura T."/>
            <person name="Nagasato C."/>
            <person name="Napoli C.A."/>
            <person name="Nelson D.R."/>
            <person name="Nyvall-Collen P."/>
            <person name="Peters A.F."/>
            <person name="Pommier C."/>
            <person name="Potin P."/>
            <person name="Poulain J."/>
            <person name="Quesneville H."/>
            <person name="Read B."/>
            <person name="Rensing S.A."/>
            <person name="Ritter A."/>
            <person name="Rousvoal S."/>
            <person name="Samanta M."/>
            <person name="Samson G."/>
            <person name="Schroeder D.C."/>
            <person name="Segurens B."/>
            <person name="Strittmatter M."/>
            <person name="Tonon T."/>
            <person name="Tregear J.W."/>
            <person name="Valentin K."/>
            <person name="von Dassow P."/>
            <person name="Yamagishi T."/>
            <person name="Van de Peer Y."/>
            <person name="Wincker P."/>
        </authorList>
    </citation>
    <scope>NUCLEOTIDE SEQUENCE [LARGE SCALE GENOMIC DNA]</scope>
    <source>
        <strain evidence="3">Ec32 / CCAP1310/4</strain>
    </source>
</reference>
<dbReference type="EMBL" id="FN649727">
    <property type="protein sequence ID" value="CBJ31969.1"/>
    <property type="molecule type" value="Genomic_DNA"/>
</dbReference>
<dbReference type="InParanoid" id="D7FVP8"/>
<evidence type="ECO:0000313" key="2">
    <source>
        <dbReference type="EMBL" id="CBJ31969.1"/>
    </source>
</evidence>